<feature type="domain" description="Rab3-GAP regulatory subunit N-terminal" evidence="1">
    <location>
        <begin position="5"/>
        <end position="127"/>
    </location>
</feature>
<evidence type="ECO:0000313" key="2">
    <source>
        <dbReference type="EMBL" id="KAG6394470.1"/>
    </source>
</evidence>
<gene>
    <name evidence="2" type="ORF">SASPL_145055</name>
</gene>
<sequence length="201" mass="22229">MDSNLAAKIMPELSPIEAEYISAIEWLVFDDDIRVLAVGTSCGYLMIFSIQGRLIHRQIVNPAKVLKIRVRDIKQDLTHDTSSEEVCIAMPGVVGRFNGSDIKSLLQQWFQESNSRLWDQDSNAFQDNSGNPVRSLAFLTNYGTLATDFIGSQVSATIVQSPLEMMLSYQHLASPLTCLKDHPRKGEKLTLSPSGSLAAIT</sequence>
<dbReference type="Proteomes" id="UP000298416">
    <property type="component" value="Unassembled WGS sequence"/>
</dbReference>
<dbReference type="AlphaFoldDB" id="A0A8X8WFW8"/>
<comment type="caution">
    <text evidence="2">The sequence shown here is derived from an EMBL/GenBank/DDBJ whole genome shotgun (WGS) entry which is preliminary data.</text>
</comment>
<protein>
    <recommendedName>
        <fullName evidence="1">Rab3-GAP regulatory subunit N-terminal domain-containing protein</fullName>
    </recommendedName>
</protein>
<evidence type="ECO:0000313" key="3">
    <source>
        <dbReference type="Proteomes" id="UP000298416"/>
    </source>
</evidence>
<reference evidence="2" key="2">
    <citation type="submission" date="2020-08" db="EMBL/GenBank/DDBJ databases">
        <title>Plant Genome Project.</title>
        <authorList>
            <person name="Zhang R.-G."/>
        </authorList>
    </citation>
    <scope>NUCLEOTIDE SEQUENCE</scope>
    <source>
        <strain evidence="2">Huo1</strain>
        <tissue evidence="2">Leaf</tissue>
    </source>
</reference>
<dbReference type="EMBL" id="PNBA02000017">
    <property type="protein sequence ID" value="KAG6394470.1"/>
    <property type="molecule type" value="Genomic_DNA"/>
</dbReference>
<dbReference type="PANTHER" id="PTHR12472">
    <property type="entry name" value="RAB3-GAP REGULATORY DOMAIN"/>
    <property type="match status" value="1"/>
</dbReference>
<accession>A0A8X8WFW8</accession>
<dbReference type="PANTHER" id="PTHR12472:SF0">
    <property type="entry name" value="RAB3 GTPASE-ACTIVATING PROTEIN NON-CATALYTIC SUBUNIT"/>
    <property type="match status" value="1"/>
</dbReference>
<feature type="domain" description="Rab3-GAP regulatory subunit N-terminal" evidence="1">
    <location>
        <begin position="167"/>
        <end position="201"/>
    </location>
</feature>
<dbReference type="InterPro" id="IPR032839">
    <property type="entry name" value="RAB3GAP_N"/>
</dbReference>
<dbReference type="InterPro" id="IPR026059">
    <property type="entry name" value="Rab3GAP2"/>
</dbReference>
<proteinExistence type="predicted"/>
<dbReference type="Pfam" id="PF14655">
    <property type="entry name" value="RAB3GAP2_N"/>
    <property type="match status" value="2"/>
</dbReference>
<keyword evidence="3" id="KW-1185">Reference proteome</keyword>
<organism evidence="2">
    <name type="scientific">Salvia splendens</name>
    <name type="common">Scarlet sage</name>
    <dbReference type="NCBI Taxonomy" id="180675"/>
    <lineage>
        <taxon>Eukaryota</taxon>
        <taxon>Viridiplantae</taxon>
        <taxon>Streptophyta</taxon>
        <taxon>Embryophyta</taxon>
        <taxon>Tracheophyta</taxon>
        <taxon>Spermatophyta</taxon>
        <taxon>Magnoliopsida</taxon>
        <taxon>eudicotyledons</taxon>
        <taxon>Gunneridae</taxon>
        <taxon>Pentapetalae</taxon>
        <taxon>asterids</taxon>
        <taxon>lamiids</taxon>
        <taxon>Lamiales</taxon>
        <taxon>Lamiaceae</taxon>
        <taxon>Nepetoideae</taxon>
        <taxon>Mentheae</taxon>
        <taxon>Salviinae</taxon>
        <taxon>Salvia</taxon>
        <taxon>Salvia subgen. Calosphace</taxon>
        <taxon>core Calosphace</taxon>
    </lineage>
</organism>
<evidence type="ECO:0000259" key="1">
    <source>
        <dbReference type="Pfam" id="PF14655"/>
    </source>
</evidence>
<name>A0A8X8WFW8_SALSN</name>
<reference evidence="2" key="1">
    <citation type="submission" date="2018-01" db="EMBL/GenBank/DDBJ databases">
        <authorList>
            <person name="Mao J.F."/>
        </authorList>
    </citation>
    <scope>NUCLEOTIDE SEQUENCE</scope>
    <source>
        <strain evidence="2">Huo1</strain>
        <tissue evidence="2">Leaf</tissue>
    </source>
</reference>